<dbReference type="EMBL" id="KL596707">
    <property type="protein sequence ID" value="KER28098.1"/>
    <property type="molecule type" value="Genomic_DNA"/>
</dbReference>
<reference evidence="2 3" key="1">
    <citation type="submission" date="2013-11" db="EMBL/GenBank/DDBJ databases">
        <title>Opisthorchis viverrini - life in the bile duct.</title>
        <authorList>
            <person name="Young N.D."/>
            <person name="Nagarajan N."/>
            <person name="Lin S.J."/>
            <person name="Korhonen P.K."/>
            <person name="Jex A.R."/>
            <person name="Hall R.S."/>
            <person name="Safavi-Hemami H."/>
            <person name="Kaewkong W."/>
            <person name="Bertrand D."/>
            <person name="Gao S."/>
            <person name="Seet Q."/>
            <person name="Wongkham S."/>
            <person name="Teh B.T."/>
            <person name="Wongkham C."/>
            <person name="Intapan P.M."/>
            <person name="Maleewong W."/>
            <person name="Yang X."/>
            <person name="Hu M."/>
            <person name="Wang Z."/>
            <person name="Hofmann A."/>
            <person name="Sternberg P.W."/>
            <person name="Tan P."/>
            <person name="Wang J."/>
            <person name="Gasser R.B."/>
        </authorList>
    </citation>
    <scope>NUCLEOTIDE SEQUENCE [LARGE SCALE GENOMIC DNA]</scope>
</reference>
<accession>A0A074ZL70</accession>
<feature type="compositionally biased region" description="Basic and acidic residues" evidence="1">
    <location>
        <begin position="1"/>
        <end position="19"/>
    </location>
</feature>
<sequence>MSHRTLDDSEHNRLADSDQQHCNGSGLRNIVIHLGGDKPTSVYVSICPFFANDQNPSRENVFVKQNDVSYWKFEYALSSSVVTRRHI</sequence>
<dbReference type="GeneID" id="20319191"/>
<name>A0A074ZL70_OPIVI</name>
<evidence type="ECO:0000256" key="1">
    <source>
        <dbReference type="SAM" id="MobiDB-lite"/>
    </source>
</evidence>
<proteinExistence type="predicted"/>
<evidence type="ECO:0000313" key="2">
    <source>
        <dbReference type="EMBL" id="KER28098.1"/>
    </source>
</evidence>
<dbReference type="KEGG" id="ovi:T265_05009"/>
<dbReference type="Proteomes" id="UP000054324">
    <property type="component" value="Unassembled WGS sequence"/>
</dbReference>
<feature type="region of interest" description="Disordered" evidence="1">
    <location>
        <begin position="1"/>
        <end position="23"/>
    </location>
</feature>
<evidence type="ECO:0000313" key="3">
    <source>
        <dbReference type="Proteomes" id="UP000054324"/>
    </source>
</evidence>
<gene>
    <name evidence="2" type="ORF">T265_05009</name>
</gene>
<dbReference type="CTD" id="20319191"/>
<keyword evidence="3" id="KW-1185">Reference proteome</keyword>
<protein>
    <submittedName>
        <fullName evidence="2">Uncharacterized protein</fullName>
    </submittedName>
</protein>
<dbReference type="AlphaFoldDB" id="A0A074ZL70"/>
<dbReference type="RefSeq" id="XP_009168163.1">
    <property type="nucleotide sequence ID" value="XM_009169899.1"/>
</dbReference>
<organism evidence="2 3">
    <name type="scientific">Opisthorchis viverrini</name>
    <name type="common">Southeast Asian liver fluke</name>
    <dbReference type="NCBI Taxonomy" id="6198"/>
    <lineage>
        <taxon>Eukaryota</taxon>
        <taxon>Metazoa</taxon>
        <taxon>Spiralia</taxon>
        <taxon>Lophotrochozoa</taxon>
        <taxon>Platyhelminthes</taxon>
        <taxon>Trematoda</taxon>
        <taxon>Digenea</taxon>
        <taxon>Opisthorchiida</taxon>
        <taxon>Opisthorchiata</taxon>
        <taxon>Opisthorchiidae</taxon>
        <taxon>Opisthorchis</taxon>
    </lineage>
</organism>